<gene>
    <name evidence="1" type="ORF">EYC82_07315</name>
</gene>
<comment type="caution">
    <text evidence="1">The sequence shown here is derived from an EMBL/GenBank/DDBJ whole genome shotgun (WGS) entry which is preliminary data.</text>
</comment>
<name>A0ABT3T6Q0_9GAMM</name>
<organism evidence="1 2">
    <name type="scientific">Candidatus Marimicrobium litorale</name>
    <dbReference type="NCBI Taxonomy" id="2518991"/>
    <lineage>
        <taxon>Bacteria</taxon>
        <taxon>Pseudomonadati</taxon>
        <taxon>Pseudomonadota</taxon>
        <taxon>Gammaproteobacteria</taxon>
        <taxon>Cellvibrionales</taxon>
        <taxon>Halieaceae</taxon>
        <taxon>Marimicrobium</taxon>
    </lineage>
</organism>
<dbReference type="InterPro" id="IPR022028">
    <property type="entry name" value="DUF3604"/>
</dbReference>
<dbReference type="Proteomes" id="UP001143304">
    <property type="component" value="Unassembled WGS sequence"/>
</dbReference>
<dbReference type="Pfam" id="PF12228">
    <property type="entry name" value="DUF3604"/>
    <property type="match status" value="1"/>
</dbReference>
<evidence type="ECO:0000313" key="2">
    <source>
        <dbReference type="Proteomes" id="UP001143304"/>
    </source>
</evidence>
<evidence type="ECO:0000313" key="1">
    <source>
        <dbReference type="EMBL" id="MCX2977162.1"/>
    </source>
</evidence>
<dbReference type="PROSITE" id="PS51257">
    <property type="entry name" value="PROKAR_LIPOPROTEIN"/>
    <property type="match status" value="1"/>
</dbReference>
<protein>
    <submittedName>
        <fullName evidence="1">DUF3604 domain-containing protein</fullName>
    </submittedName>
</protein>
<accession>A0ABT3T6Q0</accession>
<reference evidence="1" key="1">
    <citation type="submission" date="2019-02" db="EMBL/GenBank/DDBJ databases">
        <authorList>
            <person name="Li S.-H."/>
        </authorList>
    </citation>
    <scope>NUCLEOTIDE SEQUENCE</scope>
    <source>
        <strain evidence="1">IMCC11814</strain>
    </source>
</reference>
<dbReference type="Gene3D" id="3.20.20.140">
    <property type="entry name" value="Metal-dependent hydrolases"/>
    <property type="match status" value="1"/>
</dbReference>
<dbReference type="EMBL" id="SHNO01000001">
    <property type="protein sequence ID" value="MCX2977162.1"/>
    <property type="molecule type" value="Genomic_DNA"/>
</dbReference>
<dbReference type="RefSeq" id="WP_279248892.1">
    <property type="nucleotide sequence ID" value="NZ_SHNO01000001.1"/>
</dbReference>
<proteinExistence type="predicted"/>
<keyword evidence="2" id="KW-1185">Reference proteome</keyword>
<sequence length="730" mass="79906">MLQKKNLCFHGRRRIAAILVPLAILLASCSGETVEQSGDSFSTAADVHNDPGVIAETAEIDIVIAEMNESGLWSNKLFETETELLIRGAAQASDSATQEISGTKAVERRAYFGDLHVHTTYSFDGHSMGTLATPYDAYRFAMGEAIDHPGGFTMQLNRPLDFYAVTDHAEFLGVFPAASDTSTAFAKNAFSQPYHDFNAPDKNGTDIVSSLRRGARFGTFFPNASEMITAGELDRVETLGVVHSAWMDTVDAADQFNTPGEFTTFAGFEYTSVSPDYGNLHRNVIFKGSERLPREPFSRFHSQNPENLWQWMDELRAKGVESLAIPHNSNGSNGQMFKLVDWAGNPLDDDYARQRIRNEPIVEITQIKGTSETHPLLSTRDEWAGFEIMPFRVATNALSKNKGSYVREALRNGLALERRGITNPYEFGFIGSSDTHSAASQPDESTYVSKLGLLSATAAQRGSVPLEGLEGEFAYYLTKVGMALNPSRAGSSGMFKRINGKIYDRGANALYGASGLAAVWAEENTRESIYRAFRRKEVFATSGPRIALRFFAGYGFDKTMLDSADGVQRAYAAGVSMGGNLEGAGGDGEAPGFIVMASADPESAPLQRLQVIKGWIDGDGNTHEDVIDVACASGATVNPDTKRCPDNGARVDLTDCSINPDTGAGQLSVLWRDPDFQPEQRAFYYARAIENPSCRWSTWDALRAGVEPRPDLARTLQERAWSSPIHYRGY</sequence>